<reference evidence="2 3" key="1">
    <citation type="submission" date="2020-02" db="EMBL/GenBank/DDBJ databases">
        <authorList>
            <person name="Sun Q."/>
        </authorList>
    </citation>
    <scope>NUCLEOTIDE SEQUENCE [LARGE SCALE GENOMIC DNA]</scope>
    <source>
        <strain evidence="2 3">YIM 13062</strain>
    </source>
</reference>
<dbReference type="Gene3D" id="3.30.1230.10">
    <property type="entry name" value="YlxR-like"/>
    <property type="match status" value="1"/>
</dbReference>
<organism evidence="2 3">
    <name type="scientific">Kocuria subflava</name>
    <dbReference type="NCBI Taxonomy" id="1736139"/>
    <lineage>
        <taxon>Bacteria</taxon>
        <taxon>Bacillati</taxon>
        <taxon>Actinomycetota</taxon>
        <taxon>Actinomycetes</taxon>
        <taxon>Micrococcales</taxon>
        <taxon>Micrococcaceae</taxon>
        <taxon>Kocuria</taxon>
    </lineage>
</organism>
<dbReference type="RefSeq" id="WP_119933628.1">
    <property type="nucleotide sequence ID" value="NZ_JAAVUN010000011.1"/>
</dbReference>
<dbReference type="PANTHER" id="PTHR34215">
    <property type="entry name" value="BLL0784 PROTEIN"/>
    <property type="match status" value="1"/>
</dbReference>
<dbReference type="InterPro" id="IPR007393">
    <property type="entry name" value="YlxR_dom"/>
</dbReference>
<sequence>MGHLMQRTCIGCRAVGYPDHLVRLTVQAEAAGIVVVIDHKRSLGGRGAWLHPTQQCAEKAERRRAFNRAFKAQVEAGEAVQQIKQATQPLGAAHK</sequence>
<dbReference type="Pfam" id="PF04296">
    <property type="entry name" value="YlxR"/>
    <property type="match status" value="1"/>
</dbReference>
<dbReference type="SUPFAM" id="SSF64376">
    <property type="entry name" value="YlxR-like"/>
    <property type="match status" value="1"/>
</dbReference>
<evidence type="ECO:0000313" key="2">
    <source>
        <dbReference type="EMBL" id="NKE09736.1"/>
    </source>
</evidence>
<comment type="caution">
    <text evidence="2">The sequence shown here is derived from an EMBL/GenBank/DDBJ whole genome shotgun (WGS) entry which is preliminary data.</text>
</comment>
<dbReference type="Proteomes" id="UP000521379">
    <property type="component" value="Unassembled WGS sequence"/>
</dbReference>
<dbReference type="AlphaFoldDB" id="A0A846U822"/>
<dbReference type="InterPro" id="IPR035931">
    <property type="entry name" value="YlxR-like_sf"/>
</dbReference>
<evidence type="ECO:0000259" key="1">
    <source>
        <dbReference type="Pfam" id="PF04296"/>
    </source>
</evidence>
<name>A0A846U822_9MICC</name>
<protein>
    <submittedName>
        <fullName evidence="2">YlxR family protein</fullName>
    </submittedName>
</protein>
<keyword evidence="3" id="KW-1185">Reference proteome</keyword>
<dbReference type="PANTHER" id="PTHR34215:SF1">
    <property type="entry name" value="YLXR DOMAIN-CONTAINING PROTEIN"/>
    <property type="match status" value="1"/>
</dbReference>
<gene>
    <name evidence="2" type="ORF">GTW58_07255</name>
</gene>
<dbReference type="InterPro" id="IPR037465">
    <property type="entry name" value="YlxR"/>
</dbReference>
<feature type="domain" description="YlxR" evidence="1">
    <location>
        <begin position="7"/>
        <end position="84"/>
    </location>
</feature>
<evidence type="ECO:0000313" key="3">
    <source>
        <dbReference type="Proteomes" id="UP000521379"/>
    </source>
</evidence>
<accession>A0A846U822</accession>
<dbReference type="EMBL" id="JAAVUN010000011">
    <property type="protein sequence ID" value="NKE09736.1"/>
    <property type="molecule type" value="Genomic_DNA"/>
</dbReference>
<proteinExistence type="predicted"/>